<evidence type="ECO:0000313" key="11">
    <source>
        <dbReference type="Proteomes" id="UP000617426"/>
    </source>
</evidence>
<dbReference type="PROSITE" id="PS50850">
    <property type="entry name" value="MFS"/>
    <property type="match status" value="1"/>
</dbReference>
<dbReference type="CDD" id="cd17320">
    <property type="entry name" value="MFS_MdfA_MDR_like"/>
    <property type="match status" value="1"/>
</dbReference>
<accession>A0A923E6E7</accession>
<dbReference type="Proteomes" id="UP000617426">
    <property type="component" value="Unassembled WGS sequence"/>
</dbReference>
<dbReference type="NCBIfam" id="TIGR00710">
    <property type="entry name" value="efflux_Bcr_CflA"/>
    <property type="match status" value="1"/>
</dbReference>
<dbReference type="InterPro" id="IPR011701">
    <property type="entry name" value="MFS"/>
</dbReference>
<dbReference type="RefSeq" id="WP_184454109.1">
    <property type="nucleotide sequence ID" value="NZ_JACHMK010000001.1"/>
</dbReference>
<evidence type="ECO:0000256" key="8">
    <source>
        <dbReference type="SAM" id="Phobius"/>
    </source>
</evidence>
<dbReference type="EMBL" id="JACHMK010000001">
    <property type="protein sequence ID" value="MBB6335627.1"/>
    <property type="molecule type" value="Genomic_DNA"/>
</dbReference>
<feature type="transmembrane region" description="Helical" evidence="8">
    <location>
        <begin position="12"/>
        <end position="32"/>
    </location>
</feature>
<dbReference type="PANTHER" id="PTHR42718">
    <property type="entry name" value="MAJOR FACILITATOR SUPERFAMILY MULTIDRUG TRANSPORTER MFSC"/>
    <property type="match status" value="1"/>
</dbReference>
<proteinExistence type="inferred from homology"/>
<feature type="transmembrane region" description="Helical" evidence="8">
    <location>
        <begin position="150"/>
        <end position="171"/>
    </location>
</feature>
<keyword evidence="3" id="KW-0813">Transport</keyword>
<dbReference type="GO" id="GO:0005886">
    <property type="term" value="C:plasma membrane"/>
    <property type="evidence" value="ECO:0007669"/>
    <property type="project" value="UniProtKB-SubCell"/>
</dbReference>
<reference evidence="10" key="1">
    <citation type="submission" date="2020-08" db="EMBL/GenBank/DDBJ databases">
        <title>Sequencing the genomes of 1000 actinobacteria strains.</title>
        <authorList>
            <person name="Klenk H.-P."/>
        </authorList>
    </citation>
    <scope>NUCLEOTIDE SEQUENCE</scope>
    <source>
        <strain evidence="10">DSM 10695</strain>
    </source>
</reference>
<keyword evidence="6 8" id="KW-1133">Transmembrane helix</keyword>
<comment type="similarity">
    <text evidence="2">Belongs to the major facilitator superfamily. Bcr/CmlA family.</text>
</comment>
<keyword evidence="7 8" id="KW-0472">Membrane</keyword>
<dbReference type="GO" id="GO:1990961">
    <property type="term" value="P:xenobiotic detoxification by transmembrane export across the plasma membrane"/>
    <property type="evidence" value="ECO:0007669"/>
    <property type="project" value="InterPro"/>
</dbReference>
<dbReference type="InterPro" id="IPR004812">
    <property type="entry name" value="Efflux_drug-R_Bcr/CmlA"/>
</dbReference>
<evidence type="ECO:0000259" key="9">
    <source>
        <dbReference type="PROSITE" id="PS50850"/>
    </source>
</evidence>
<organism evidence="10 11">
    <name type="scientific">Schaalia hyovaginalis</name>
    <dbReference type="NCBI Taxonomy" id="29316"/>
    <lineage>
        <taxon>Bacteria</taxon>
        <taxon>Bacillati</taxon>
        <taxon>Actinomycetota</taxon>
        <taxon>Actinomycetes</taxon>
        <taxon>Actinomycetales</taxon>
        <taxon>Actinomycetaceae</taxon>
        <taxon>Schaalia</taxon>
    </lineage>
</organism>
<feature type="transmembrane region" description="Helical" evidence="8">
    <location>
        <begin position="91"/>
        <end position="115"/>
    </location>
</feature>
<feature type="transmembrane region" description="Helical" evidence="8">
    <location>
        <begin position="258"/>
        <end position="280"/>
    </location>
</feature>
<protein>
    <submittedName>
        <fullName evidence="10">DHA1 family bicyclomycin/chloramphenicol resistance-like MFS transporter</fullName>
    </submittedName>
</protein>
<name>A0A923E6E7_9ACTO</name>
<evidence type="ECO:0000256" key="1">
    <source>
        <dbReference type="ARBA" id="ARBA00004651"/>
    </source>
</evidence>
<feature type="transmembrane region" description="Helical" evidence="8">
    <location>
        <begin position="227"/>
        <end position="246"/>
    </location>
</feature>
<evidence type="ECO:0000313" key="10">
    <source>
        <dbReference type="EMBL" id="MBB6335627.1"/>
    </source>
</evidence>
<evidence type="ECO:0000256" key="7">
    <source>
        <dbReference type="ARBA" id="ARBA00023136"/>
    </source>
</evidence>
<feature type="transmembrane region" description="Helical" evidence="8">
    <location>
        <begin position="121"/>
        <end position="138"/>
    </location>
</feature>
<dbReference type="InterPro" id="IPR036259">
    <property type="entry name" value="MFS_trans_sf"/>
</dbReference>
<evidence type="ECO:0000256" key="5">
    <source>
        <dbReference type="ARBA" id="ARBA00022692"/>
    </source>
</evidence>
<keyword evidence="11" id="KW-1185">Reference proteome</keyword>
<evidence type="ECO:0000256" key="2">
    <source>
        <dbReference type="ARBA" id="ARBA00006236"/>
    </source>
</evidence>
<dbReference type="PANTHER" id="PTHR42718:SF35">
    <property type="entry name" value="BLL0718 PROTEIN"/>
    <property type="match status" value="1"/>
</dbReference>
<keyword evidence="4" id="KW-1003">Cell membrane</keyword>
<comment type="caution">
    <text evidence="10">The sequence shown here is derived from an EMBL/GenBank/DDBJ whole genome shotgun (WGS) entry which is preliminary data.</text>
</comment>
<dbReference type="InterPro" id="IPR020846">
    <property type="entry name" value="MFS_dom"/>
</dbReference>
<feature type="transmembrane region" description="Helical" evidence="8">
    <location>
        <begin position="292"/>
        <end position="313"/>
    </location>
</feature>
<dbReference type="SUPFAM" id="SSF103473">
    <property type="entry name" value="MFS general substrate transporter"/>
    <property type="match status" value="1"/>
</dbReference>
<feature type="transmembrane region" description="Helical" evidence="8">
    <location>
        <begin position="52"/>
        <end position="70"/>
    </location>
</feature>
<dbReference type="GO" id="GO:0042910">
    <property type="term" value="F:xenobiotic transmembrane transporter activity"/>
    <property type="evidence" value="ECO:0007669"/>
    <property type="project" value="InterPro"/>
</dbReference>
<feature type="transmembrane region" description="Helical" evidence="8">
    <location>
        <begin position="177"/>
        <end position="197"/>
    </location>
</feature>
<gene>
    <name evidence="10" type="ORF">HD592_002192</name>
</gene>
<comment type="subcellular location">
    <subcellularLocation>
        <location evidence="1">Cell membrane</location>
        <topology evidence="1">Multi-pass membrane protein</topology>
    </subcellularLocation>
</comment>
<feature type="transmembrane region" description="Helical" evidence="8">
    <location>
        <begin position="382"/>
        <end position="404"/>
    </location>
</feature>
<dbReference type="AlphaFoldDB" id="A0A923E6E7"/>
<evidence type="ECO:0000256" key="3">
    <source>
        <dbReference type="ARBA" id="ARBA00022448"/>
    </source>
</evidence>
<evidence type="ECO:0000256" key="4">
    <source>
        <dbReference type="ARBA" id="ARBA00022475"/>
    </source>
</evidence>
<evidence type="ECO:0000256" key="6">
    <source>
        <dbReference type="ARBA" id="ARBA00022989"/>
    </source>
</evidence>
<sequence length="417" mass="43006">MSSTPSDLPRDHSILGGGVTASLLVTIALQNAVPPLATDMYSPSFPEITRDLSTSAAFVGLTLTAFFIGFGTGQIGGGALSDQKGRRGPMILGGLLAIAGSLVCVFAPSIHILFIGRVLQGMGGGAAAAVARAILVDVAHGNVLARVMSLLQAIGGLAPMLAPVLGGLIVTYWPWRAVFWCLTAFTVLMTLAAWLWAPESLPPDKRHGGGLTRFVTGIGSVMRIRPFVGYMLTSAFSGFCMFAYVSDSSYVLQEMLGLTPMVFSLVFAGNALLSTLFALVNIRLIGRFRPQGLIAFGLSLAAVGVVLVGLSVLVFDLPLVLTCVGFAVLMSANAFIFGNAGALALSKAREHAGTASAVQGLVQSIAMATASPLATAGGGTSALPMTLVMFVGALGAWVSFWIIARGGSEPSEALPLD</sequence>
<feature type="transmembrane region" description="Helical" evidence="8">
    <location>
        <begin position="319"/>
        <end position="345"/>
    </location>
</feature>
<dbReference type="Pfam" id="PF07690">
    <property type="entry name" value="MFS_1"/>
    <property type="match status" value="1"/>
</dbReference>
<keyword evidence="5 8" id="KW-0812">Transmembrane</keyword>
<feature type="domain" description="Major facilitator superfamily (MFS) profile" evidence="9">
    <location>
        <begin position="23"/>
        <end position="407"/>
    </location>
</feature>
<dbReference type="Gene3D" id="1.20.1720.10">
    <property type="entry name" value="Multidrug resistance protein D"/>
    <property type="match status" value="1"/>
</dbReference>